<keyword evidence="16" id="KW-1185">Reference proteome</keyword>
<evidence type="ECO:0000256" key="10">
    <source>
        <dbReference type="ARBA" id="ARBA00023163"/>
    </source>
</evidence>
<dbReference type="Gene3D" id="2.30.30.90">
    <property type="match status" value="1"/>
</dbReference>
<dbReference type="RefSeq" id="WP_128193148.1">
    <property type="nucleotide sequence ID" value="NZ_SACJ01000001.1"/>
</dbReference>
<dbReference type="SUPFAM" id="SSF47979">
    <property type="entry name" value="Iron-dependent repressor protein, dimerization domain"/>
    <property type="match status" value="1"/>
</dbReference>
<dbReference type="GO" id="GO:0003700">
    <property type="term" value="F:DNA-binding transcription factor activity"/>
    <property type="evidence" value="ECO:0007669"/>
    <property type="project" value="InterPro"/>
</dbReference>
<dbReference type="EMBL" id="SACJ01000001">
    <property type="protein sequence ID" value="RVT79832.1"/>
    <property type="molecule type" value="Genomic_DNA"/>
</dbReference>
<dbReference type="SMART" id="SM00899">
    <property type="entry name" value="FeoA"/>
    <property type="match status" value="1"/>
</dbReference>
<dbReference type="GO" id="GO:0003677">
    <property type="term" value="F:DNA binding"/>
    <property type="evidence" value="ECO:0007669"/>
    <property type="project" value="UniProtKB-KW"/>
</dbReference>
<keyword evidence="6" id="KW-0678">Repressor</keyword>
<dbReference type="InterPro" id="IPR038157">
    <property type="entry name" value="FeoA_core_dom"/>
</dbReference>
<comment type="subunit">
    <text evidence="3">Homodimer.</text>
</comment>
<keyword evidence="7" id="KW-0805">Transcription regulation</keyword>
<dbReference type="Pfam" id="PF02742">
    <property type="entry name" value="Fe_dep_repr_C"/>
    <property type="match status" value="1"/>
</dbReference>
<evidence type="ECO:0000256" key="5">
    <source>
        <dbReference type="ARBA" id="ARBA00022490"/>
    </source>
</evidence>
<dbReference type="InterPro" id="IPR036421">
    <property type="entry name" value="Fe_dep_repressor_sf"/>
</dbReference>
<evidence type="ECO:0000256" key="6">
    <source>
        <dbReference type="ARBA" id="ARBA00022491"/>
    </source>
</evidence>
<dbReference type="GO" id="GO:0046914">
    <property type="term" value="F:transition metal ion binding"/>
    <property type="evidence" value="ECO:0007669"/>
    <property type="project" value="InterPro"/>
</dbReference>
<comment type="caution">
    <text evidence="15">The sequence shown here is derived from an EMBL/GenBank/DDBJ whole genome shotgun (WGS) entry which is preliminary data.</text>
</comment>
<dbReference type="InterPro" id="IPR007167">
    <property type="entry name" value="Fe-transptr_FeoA-like"/>
</dbReference>
<keyword evidence="5" id="KW-0963">Cytoplasm</keyword>
<evidence type="ECO:0000256" key="1">
    <source>
        <dbReference type="ARBA" id="ARBA00004496"/>
    </source>
</evidence>
<name>A0A437L3F3_9FLAO</name>
<keyword evidence="9" id="KW-0010">Activator</keyword>
<evidence type="ECO:0000256" key="12">
    <source>
        <dbReference type="ARBA" id="ARBA00025185"/>
    </source>
</evidence>
<keyword evidence="10" id="KW-0804">Transcription</keyword>
<reference evidence="15 16" key="1">
    <citation type="submission" date="2019-01" db="EMBL/GenBank/DDBJ databases">
        <authorList>
            <person name="Chen W.-M."/>
        </authorList>
    </citation>
    <scope>NUCLEOTIDE SEQUENCE [LARGE SCALE GENOMIC DNA]</scope>
    <source>
        <strain evidence="15 16">BBQ-12</strain>
    </source>
</reference>
<dbReference type="Pfam" id="PF04023">
    <property type="entry name" value="FeoA"/>
    <property type="match status" value="1"/>
</dbReference>
<feature type="domain" description="HTH dtxR-type" evidence="14">
    <location>
        <begin position="1"/>
        <end position="63"/>
    </location>
</feature>
<keyword evidence="11" id="KW-0464">Manganese</keyword>
<dbReference type="PANTHER" id="PTHR33238">
    <property type="entry name" value="IRON (METAL) DEPENDENT REPRESSOR, DTXR FAMILY"/>
    <property type="match status" value="1"/>
</dbReference>
<dbReference type="InterPro" id="IPR036388">
    <property type="entry name" value="WH-like_DNA-bd_sf"/>
</dbReference>
<proteinExistence type="inferred from homology"/>
<dbReference type="InterPro" id="IPR036390">
    <property type="entry name" value="WH_DNA-bd_sf"/>
</dbReference>
<evidence type="ECO:0000256" key="3">
    <source>
        <dbReference type="ARBA" id="ARBA00011738"/>
    </source>
</evidence>
<dbReference type="Gene3D" id="1.10.60.10">
    <property type="entry name" value="Iron dependent repressor, metal binding and dimerisation domain"/>
    <property type="match status" value="1"/>
</dbReference>
<dbReference type="InterPro" id="IPR001367">
    <property type="entry name" value="Fe_dep_repressor"/>
</dbReference>
<accession>A0A437L3F3</accession>
<dbReference type="Gene3D" id="1.10.10.10">
    <property type="entry name" value="Winged helix-like DNA-binding domain superfamily/Winged helix DNA-binding domain"/>
    <property type="match status" value="1"/>
</dbReference>
<dbReference type="GO" id="GO:0005737">
    <property type="term" value="C:cytoplasm"/>
    <property type="evidence" value="ECO:0007669"/>
    <property type="project" value="UniProtKB-SubCell"/>
</dbReference>
<evidence type="ECO:0000313" key="16">
    <source>
        <dbReference type="Proteomes" id="UP000285211"/>
    </source>
</evidence>
<dbReference type="Proteomes" id="UP000285211">
    <property type="component" value="Unassembled WGS sequence"/>
</dbReference>
<dbReference type="SMART" id="SM00529">
    <property type="entry name" value="HTH_DTXR"/>
    <property type="match status" value="1"/>
</dbReference>
<dbReference type="OrthoDB" id="9791355at2"/>
<dbReference type="PANTHER" id="PTHR33238:SF11">
    <property type="entry name" value="TRANSCRIPTIONAL REGULATOR MNTR"/>
    <property type="match status" value="1"/>
</dbReference>
<evidence type="ECO:0000259" key="14">
    <source>
        <dbReference type="PROSITE" id="PS50944"/>
    </source>
</evidence>
<evidence type="ECO:0000256" key="13">
    <source>
        <dbReference type="ARBA" id="ARBA00032593"/>
    </source>
</evidence>
<dbReference type="InterPro" id="IPR050536">
    <property type="entry name" value="DtxR_MntR_Metal-Reg"/>
</dbReference>
<sequence length="217" mass="24256">MTFSEENYLKAIYHLTVVLSSGVSTNAIAEVMETKASSVTDMLKKLAEKDLVNYKKYQGVTLTDQGKLEAKMIVRKHRLWEVFLVEKLAFSWDEVHDIAEQLEHIKSEKLINKLDDFLGNPTEDPHGDPIPNAQGQLPKIDKQLLSELSEGQKGICVGVKDTSSEFLKYLDKQGIALGSAIEIIGKESFDLSLRIKVDDVFLNVSSKIASNLFVKLS</sequence>
<dbReference type="GO" id="GO:0046983">
    <property type="term" value="F:protein dimerization activity"/>
    <property type="evidence" value="ECO:0007669"/>
    <property type="project" value="InterPro"/>
</dbReference>
<keyword evidence="8" id="KW-0238">DNA-binding</keyword>
<comment type="similarity">
    <text evidence="2">Belongs to the DtxR/MntR family.</text>
</comment>
<protein>
    <recommendedName>
        <fullName evidence="4">Transcriptional regulator MntR</fullName>
    </recommendedName>
    <alternativeName>
        <fullName evidence="13">Manganese transport regulator</fullName>
    </alternativeName>
</protein>
<evidence type="ECO:0000256" key="4">
    <source>
        <dbReference type="ARBA" id="ARBA00022386"/>
    </source>
</evidence>
<evidence type="ECO:0000256" key="2">
    <source>
        <dbReference type="ARBA" id="ARBA00007871"/>
    </source>
</evidence>
<evidence type="ECO:0000256" key="8">
    <source>
        <dbReference type="ARBA" id="ARBA00023125"/>
    </source>
</evidence>
<evidence type="ECO:0000313" key="15">
    <source>
        <dbReference type="EMBL" id="RVT79832.1"/>
    </source>
</evidence>
<dbReference type="PROSITE" id="PS50944">
    <property type="entry name" value="HTH_DTXR"/>
    <property type="match status" value="1"/>
</dbReference>
<dbReference type="SUPFAM" id="SSF46785">
    <property type="entry name" value="Winged helix' DNA-binding domain"/>
    <property type="match status" value="1"/>
</dbReference>
<dbReference type="Pfam" id="PF01325">
    <property type="entry name" value="Fe_dep_repress"/>
    <property type="match status" value="1"/>
</dbReference>
<evidence type="ECO:0000256" key="7">
    <source>
        <dbReference type="ARBA" id="ARBA00023015"/>
    </source>
</evidence>
<dbReference type="AlphaFoldDB" id="A0A437L3F3"/>
<organism evidence="15 16">
    <name type="scientific">Flavobacterium sufflavum</name>
    <dbReference type="NCBI Taxonomy" id="1921138"/>
    <lineage>
        <taxon>Bacteria</taxon>
        <taxon>Pseudomonadati</taxon>
        <taxon>Bacteroidota</taxon>
        <taxon>Flavobacteriia</taxon>
        <taxon>Flavobacteriales</taxon>
        <taxon>Flavobacteriaceae</taxon>
        <taxon>Flavobacterium</taxon>
    </lineage>
</organism>
<evidence type="ECO:0000256" key="11">
    <source>
        <dbReference type="ARBA" id="ARBA00023211"/>
    </source>
</evidence>
<comment type="function">
    <text evidence="12">In the presence of manganese, represses expression of mntH and mntS. Up-regulates expression of mntP.</text>
</comment>
<comment type="subcellular location">
    <subcellularLocation>
        <location evidence="1">Cytoplasm</location>
    </subcellularLocation>
</comment>
<evidence type="ECO:0000256" key="9">
    <source>
        <dbReference type="ARBA" id="ARBA00023159"/>
    </source>
</evidence>
<dbReference type="InterPro" id="IPR022689">
    <property type="entry name" value="Iron_dep_repressor"/>
</dbReference>
<gene>
    <name evidence="15" type="ORF">EOD40_01600</name>
</gene>
<dbReference type="InterPro" id="IPR022687">
    <property type="entry name" value="HTH_DTXR"/>
</dbReference>